<organism evidence="1 2">
    <name type="scientific">Caulobacter mirabilis</name>
    <dbReference type="NCBI Taxonomy" id="69666"/>
    <lineage>
        <taxon>Bacteria</taxon>
        <taxon>Pseudomonadati</taxon>
        <taxon>Pseudomonadota</taxon>
        <taxon>Alphaproteobacteria</taxon>
        <taxon>Caulobacterales</taxon>
        <taxon>Caulobacteraceae</taxon>
        <taxon>Caulobacter</taxon>
    </lineage>
</organism>
<evidence type="ECO:0000313" key="2">
    <source>
        <dbReference type="Proteomes" id="UP000228945"/>
    </source>
</evidence>
<name>A0A2D2AZK2_9CAUL</name>
<accession>A0A2D2AZK2</accession>
<evidence type="ECO:0000313" key="1">
    <source>
        <dbReference type="EMBL" id="ATQ43438.1"/>
    </source>
</evidence>
<dbReference type="Proteomes" id="UP000228945">
    <property type="component" value="Chromosome"/>
</dbReference>
<dbReference type="AlphaFoldDB" id="A0A2D2AZK2"/>
<gene>
    <name evidence="1" type="ORF">CSW64_13975</name>
</gene>
<dbReference type="KEGG" id="cmb:CSW64_13975"/>
<dbReference type="EMBL" id="CP024201">
    <property type="protein sequence ID" value="ATQ43438.1"/>
    <property type="molecule type" value="Genomic_DNA"/>
</dbReference>
<reference evidence="1 2" key="1">
    <citation type="submission" date="2017-10" db="EMBL/GenBank/DDBJ databases">
        <title>Genome sequence of Caulobacter mirabilis FWC38.</title>
        <authorList>
            <person name="Fiebig A."/>
            <person name="Crosson S."/>
        </authorList>
    </citation>
    <scope>NUCLEOTIDE SEQUENCE [LARGE SCALE GENOMIC DNA]</scope>
    <source>
        <strain evidence="1 2">FWC 38</strain>
    </source>
</reference>
<keyword evidence="2" id="KW-1185">Reference proteome</keyword>
<dbReference type="RefSeq" id="WP_099622689.1">
    <property type="nucleotide sequence ID" value="NZ_CP024201.1"/>
</dbReference>
<dbReference type="OrthoDB" id="7605149at2"/>
<protein>
    <submittedName>
        <fullName evidence="1">Uncharacterized protein</fullName>
    </submittedName>
</protein>
<proteinExistence type="predicted"/>
<sequence>MIGAALAAALLAGAPTSPEPRSLIYCGLDRAECPDGTPRATLKRFRTTDAESLAAKGVEGVRVFTIDGHDRYLPLVGVLSRAGGPAMVEIGEPDAAPLPPTPAGEAAREAAAKLTALAVASRPFGGYDPQAVCLHTWTFAIEVIGPNGVTERFRDTCAPDDLAGAAQALSLAAANNLPGCERLEPEPYDYIPAFILRACLRLGETRRAAAADVANSWNRSPLRDGSPLGIPPGDWLEATAVLEWPDKPPARGREAVDRFWMTAADRDPQARGALMRPNTAFAGLLGVEARSDVQARATGQIVLDTTKGMKVAPFRQDWTRSADGRWRLARWTVGAFEARD</sequence>
<dbReference type="Gene3D" id="3.10.450.50">
    <property type="match status" value="1"/>
</dbReference>